<evidence type="ECO:0000256" key="1">
    <source>
        <dbReference type="ARBA" id="ARBA00001974"/>
    </source>
</evidence>
<evidence type="ECO:0000256" key="2">
    <source>
        <dbReference type="ARBA" id="ARBA00003717"/>
    </source>
</evidence>
<comment type="subcellular location">
    <subcellularLocation>
        <location evidence="11">Cytoplasm</location>
    </subcellularLocation>
</comment>
<dbReference type="InterPro" id="IPR036188">
    <property type="entry name" value="FAD/NAD-bd_sf"/>
</dbReference>
<dbReference type="InterPro" id="IPR026904">
    <property type="entry name" value="MnmG_C"/>
</dbReference>
<dbReference type="OrthoDB" id="9815560at2"/>
<dbReference type="eggNOG" id="COG0445">
    <property type="taxonomic scope" value="Bacteria"/>
</dbReference>
<dbReference type="Pfam" id="PF13932">
    <property type="entry name" value="SAM_GIDA_C"/>
    <property type="match status" value="1"/>
</dbReference>
<evidence type="ECO:0000256" key="11">
    <source>
        <dbReference type="HAMAP-Rule" id="MF_00129"/>
    </source>
</evidence>
<dbReference type="RefSeq" id="WP_014558887.1">
    <property type="nucleotide sequence ID" value="NC_017464.1"/>
</dbReference>
<dbReference type="GO" id="GO:0005829">
    <property type="term" value="C:cytosol"/>
    <property type="evidence" value="ECO:0007669"/>
    <property type="project" value="TreeGrafter"/>
</dbReference>
<gene>
    <name evidence="11" type="primary">mnmG</name>
    <name evidence="11 13" type="synonym">gidA</name>
    <name evidence="13" type="ordered locus">IALB_0013</name>
</gene>
<keyword evidence="5 11" id="KW-0285">Flavoprotein</keyword>
<dbReference type="Pfam" id="PF21680">
    <property type="entry name" value="GIDA_C_1st"/>
    <property type="match status" value="1"/>
</dbReference>
<dbReference type="Gene3D" id="1.10.10.1800">
    <property type="entry name" value="tRNA uridine 5-carboxymethylaminomethyl modification enzyme MnmG/GidA"/>
    <property type="match status" value="1"/>
</dbReference>
<evidence type="ECO:0000256" key="7">
    <source>
        <dbReference type="ARBA" id="ARBA00022827"/>
    </source>
</evidence>
<dbReference type="AlphaFoldDB" id="I0AFH0"/>
<dbReference type="GO" id="GO:0050660">
    <property type="term" value="F:flavin adenine dinucleotide binding"/>
    <property type="evidence" value="ECO:0007669"/>
    <property type="project" value="UniProtKB-UniRule"/>
</dbReference>
<dbReference type="InterPro" id="IPR020595">
    <property type="entry name" value="MnmG-rel_CS"/>
</dbReference>
<keyword evidence="6 11" id="KW-0819">tRNA processing</keyword>
<dbReference type="Gene3D" id="1.10.150.570">
    <property type="entry name" value="GidA associated domain, C-terminal subdomain"/>
    <property type="match status" value="1"/>
</dbReference>
<dbReference type="SMART" id="SM01228">
    <property type="entry name" value="GIDA_assoc_3"/>
    <property type="match status" value="1"/>
</dbReference>
<dbReference type="STRING" id="945713.IALB_0013"/>
<comment type="subunit">
    <text evidence="9 11">Homodimer. Heterotetramer of two MnmE and two MnmG subunits.</text>
</comment>
<evidence type="ECO:0000256" key="4">
    <source>
        <dbReference type="ARBA" id="ARBA00020461"/>
    </source>
</evidence>
<reference evidence="13 14" key="1">
    <citation type="journal article" date="2012" name="Front. Microbiol.">
        <title>Complete genome of Ignavibacterium album, a metabolically versatile, flagellated, facultative anaerobe from the phylum Chlorobi.</title>
        <authorList>
            <person name="Liu Z."/>
            <person name="Frigaard N.-U."/>
            <person name="Vogl K."/>
            <person name="Iino T."/>
            <person name="Ohkuma M."/>
            <person name="Overmann J."/>
            <person name="Bryant D.A."/>
        </authorList>
    </citation>
    <scope>NUCLEOTIDE SEQUENCE [LARGE SCALE GENOMIC DNA]</scope>
    <source>
        <strain evidence="14">DSM 19864 / JCM 16511 / NBRC 101810 / Mat9-16</strain>
    </source>
</reference>
<dbReference type="HAMAP" id="MF_00129">
    <property type="entry name" value="MnmG_GidA"/>
    <property type="match status" value="1"/>
</dbReference>
<comment type="function">
    <text evidence="2 11">NAD-binding protein involved in the addition of a carboxymethylaminomethyl (cmnm) group at the wobble position (U34) of certain tRNAs, forming tRNA-cmnm(5)s(2)U34.</text>
</comment>
<comment type="caution">
    <text evidence="11">Lacks conserved residue(s) required for the propagation of feature annotation.</text>
</comment>
<evidence type="ECO:0000313" key="13">
    <source>
        <dbReference type="EMBL" id="AFH47727.1"/>
    </source>
</evidence>
<feature type="domain" description="tRNA uridine 5-carboxymethylaminomethyl modification enzyme C-terminal subdomain" evidence="12">
    <location>
        <begin position="550"/>
        <end position="621"/>
    </location>
</feature>
<dbReference type="Pfam" id="PF01134">
    <property type="entry name" value="GIDA"/>
    <property type="match status" value="1"/>
</dbReference>
<keyword evidence="7 11" id="KW-0274">FAD</keyword>
<protein>
    <recommendedName>
        <fullName evidence="4 11">tRNA uridine 5-carboxymethylaminomethyl modification enzyme MnmG</fullName>
    </recommendedName>
    <alternativeName>
        <fullName evidence="10 11">Glucose-inhibited division protein A</fullName>
    </alternativeName>
</protein>
<accession>I0AFH0</accession>
<evidence type="ECO:0000256" key="10">
    <source>
        <dbReference type="ARBA" id="ARBA00031800"/>
    </source>
</evidence>
<dbReference type="InterPro" id="IPR002218">
    <property type="entry name" value="MnmG-rel"/>
</dbReference>
<evidence type="ECO:0000256" key="8">
    <source>
        <dbReference type="ARBA" id="ARBA00023027"/>
    </source>
</evidence>
<dbReference type="SUPFAM" id="SSF51905">
    <property type="entry name" value="FAD/NAD(P)-binding domain"/>
    <property type="match status" value="1"/>
</dbReference>
<keyword evidence="11" id="KW-0963">Cytoplasm</keyword>
<dbReference type="GO" id="GO:0030488">
    <property type="term" value="P:tRNA methylation"/>
    <property type="evidence" value="ECO:0007669"/>
    <property type="project" value="TreeGrafter"/>
</dbReference>
<sequence length="625" mass="69670">MIKKYDIIVVGGGHAGIEAASAGARMGCSVGLFTMDKNALGRMSCNPAIGGTAKGHLVREIDALGGEMGKIADRSGIQFRMLNKSKGPAVWSPRSQNDRKLYSFEASNIVASIENLELVEESVVEVVVEGKKVVGVRTATGKEFGCGALVLSSGTFLNGLMHTGLKTVRGGRFGEQPAVGITESLVKIGFESGRLKTGTPPRLKKDSINWEILEEQPGDEDPKPFSHFTDTDNFPFLPQLSCFITYTDQSVHKTLEKGFDKSPMFTGLIKGVGPRYCPSIEDKIVRFADKERHQLFLEPEGLDSDLIYLNGFSTSLPEEIQLEALHKIRGLEEVEMVRPGYAVEYDFFPPHQVDLTLETKLIEGLYFAGQINGTSGYEEAAAQGIVAGINAALKIQKRPEFVLKRSEAYIGVLIDDLVSKSTDEPYRMFTSRAEHRLLLRPDNADRRLFKYGYEFGLIPKEDYEEYKKREVLIQSGIEFCSNNKISFKAINEFLSEKGSSLVDSSETISKICKRPEIKLKEILASDGFSSEIVKNLLNDEQALEQVEIELKYEGYIKRQFETIEKLERYEDVKIPLTLNYFDLKQLSTEGREKLARFRPRSIGQASRISGVTPSDISVLLIYLKS</sequence>
<dbReference type="Gene3D" id="3.50.50.60">
    <property type="entry name" value="FAD/NAD(P)-binding domain"/>
    <property type="match status" value="2"/>
</dbReference>
<feature type="binding site" evidence="11">
    <location>
        <begin position="273"/>
        <end position="287"/>
    </location>
    <ligand>
        <name>NAD(+)</name>
        <dbReference type="ChEBI" id="CHEBI:57540"/>
    </ligand>
</feature>
<dbReference type="PANTHER" id="PTHR11806:SF0">
    <property type="entry name" value="PROTEIN MTO1 HOMOLOG, MITOCHONDRIAL"/>
    <property type="match status" value="1"/>
</dbReference>
<dbReference type="InterPro" id="IPR044920">
    <property type="entry name" value="MnmG_C_subdom_sf"/>
</dbReference>
<keyword evidence="8 11" id="KW-0520">NAD</keyword>
<dbReference type="PROSITE" id="PS01281">
    <property type="entry name" value="GIDA_2"/>
    <property type="match status" value="1"/>
</dbReference>
<dbReference type="PANTHER" id="PTHR11806">
    <property type="entry name" value="GLUCOSE INHIBITED DIVISION PROTEIN A"/>
    <property type="match status" value="1"/>
</dbReference>
<evidence type="ECO:0000256" key="6">
    <source>
        <dbReference type="ARBA" id="ARBA00022694"/>
    </source>
</evidence>
<evidence type="ECO:0000313" key="14">
    <source>
        <dbReference type="Proteomes" id="UP000007394"/>
    </source>
</evidence>
<dbReference type="EMBL" id="CP003418">
    <property type="protein sequence ID" value="AFH47727.1"/>
    <property type="molecule type" value="Genomic_DNA"/>
</dbReference>
<dbReference type="GO" id="GO:0002098">
    <property type="term" value="P:tRNA wobble uridine modification"/>
    <property type="evidence" value="ECO:0007669"/>
    <property type="project" value="InterPro"/>
</dbReference>
<dbReference type="FunFam" id="1.10.150.570:FF:000001">
    <property type="entry name" value="tRNA uridine 5-carboxymethylaminomethyl modification enzyme MnmG"/>
    <property type="match status" value="1"/>
</dbReference>
<keyword evidence="14" id="KW-1185">Reference proteome</keyword>
<dbReference type="NCBIfam" id="TIGR00136">
    <property type="entry name" value="mnmG_gidA"/>
    <property type="match status" value="1"/>
</dbReference>
<organism evidence="13 14">
    <name type="scientific">Ignavibacterium album (strain DSM 19864 / JCM 16511 / NBRC 101810 / Mat9-16)</name>
    <dbReference type="NCBI Taxonomy" id="945713"/>
    <lineage>
        <taxon>Bacteria</taxon>
        <taxon>Pseudomonadati</taxon>
        <taxon>Ignavibacteriota</taxon>
        <taxon>Ignavibacteria</taxon>
        <taxon>Ignavibacteriales</taxon>
        <taxon>Ignavibacteriaceae</taxon>
        <taxon>Ignavibacterium</taxon>
    </lineage>
</organism>
<evidence type="ECO:0000256" key="5">
    <source>
        <dbReference type="ARBA" id="ARBA00022630"/>
    </source>
</evidence>
<name>I0AFH0_IGNAJ</name>
<evidence type="ECO:0000256" key="9">
    <source>
        <dbReference type="ARBA" id="ARBA00025948"/>
    </source>
</evidence>
<dbReference type="PROSITE" id="PS01280">
    <property type="entry name" value="GIDA_1"/>
    <property type="match status" value="1"/>
</dbReference>
<feature type="binding site" evidence="11">
    <location>
        <begin position="11"/>
        <end position="16"/>
    </location>
    <ligand>
        <name>FAD</name>
        <dbReference type="ChEBI" id="CHEBI:57692"/>
    </ligand>
</feature>
<evidence type="ECO:0000259" key="12">
    <source>
        <dbReference type="SMART" id="SM01228"/>
    </source>
</evidence>
<dbReference type="PATRIC" id="fig|945713.3.peg.13"/>
<comment type="cofactor">
    <cofactor evidence="1 11">
        <name>FAD</name>
        <dbReference type="ChEBI" id="CHEBI:57692"/>
    </cofactor>
</comment>
<evidence type="ECO:0000256" key="3">
    <source>
        <dbReference type="ARBA" id="ARBA00007653"/>
    </source>
</evidence>
<dbReference type="InterPro" id="IPR047001">
    <property type="entry name" value="MnmG_C_subdom"/>
</dbReference>
<dbReference type="InterPro" id="IPR004416">
    <property type="entry name" value="MnmG"/>
</dbReference>
<dbReference type="InterPro" id="IPR040131">
    <property type="entry name" value="MnmG_N"/>
</dbReference>
<dbReference type="KEGG" id="ial:IALB_0013"/>
<comment type="similarity">
    <text evidence="3 11">Belongs to the MnmG family.</text>
</comment>
<dbReference type="Proteomes" id="UP000007394">
    <property type="component" value="Chromosome"/>
</dbReference>
<dbReference type="FunFam" id="3.50.50.60:FF:000002">
    <property type="entry name" value="tRNA uridine 5-carboxymethylaminomethyl modification enzyme MnmG"/>
    <property type="match status" value="1"/>
</dbReference>
<dbReference type="HOGENOM" id="CLU_007831_2_2_10"/>
<proteinExistence type="inferred from homology"/>
<dbReference type="InterPro" id="IPR049312">
    <property type="entry name" value="GIDA_C_N"/>
</dbReference>